<dbReference type="Proteomes" id="UP000248856">
    <property type="component" value="Unassembled WGS sequence"/>
</dbReference>
<dbReference type="OrthoDB" id="6649369at2"/>
<evidence type="ECO:0000256" key="1">
    <source>
        <dbReference type="ARBA" id="ARBA00043985"/>
    </source>
</evidence>
<proteinExistence type="inferred from homology"/>
<protein>
    <submittedName>
        <fullName evidence="3">Phage shock protein A (PspA) family protein</fullName>
    </submittedName>
</protein>
<feature type="region of interest" description="Disordered" evidence="2">
    <location>
        <begin position="148"/>
        <end position="168"/>
    </location>
</feature>
<gene>
    <name evidence="3" type="ORF">AX018_10373</name>
</gene>
<dbReference type="RefSeq" id="WP_111879419.1">
    <property type="nucleotide sequence ID" value="NZ_CBCSGC010000111.1"/>
</dbReference>
<reference evidence="3 4" key="1">
    <citation type="submission" date="2018-06" db="EMBL/GenBank/DDBJ databases">
        <title>Genomic Encyclopedia of Archaeal and Bacterial Type Strains, Phase II (KMG-II): from individual species to whole genera.</title>
        <authorList>
            <person name="Goeker M."/>
        </authorList>
    </citation>
    <scope>NUCLEOTIDE SEQUENCE [LARGE SCALE GENOMIC DNA]</scope>
    <source>
        <strain evidence="3 4">CFPB 3232</strain>
    </source>
</reference>
<dbReference type="PANTHER" id="PTHR31088">
    <property type="entry name" value="MEMBRANE-ASSOCIATED PROTEIN VIPP1, CHLOROPLASTIC"/>
    <property type="match status" value="1"/>
</dbReference>
<comment type="caution">
    <text evidence="3">The sequence shown here is derived from an EMBL/GenBank/DDBJ whole genome shotgun (WGS) entry which is preliminary data.</text>
</comment>
<dbReference type="Pfam" id="PF04012">
    <property type="entry name" value="PspA_IM30"/>
    <property type="match status" value="1"/>
</dbReference>
<comment type="similarity">
    <text evidence="1">Belongs to the PspA/Vipp/IM30 family.</text>
</comment>
<keyword evidence="4" id="KW-1185">Reference proteome</keyword>
<dbReference type="AlphaFoldDB" id="A0A328YUG0"/>
<evidence type="ECO:0000313" key="4">
    <source>
        <dbReference type="Proteomes" id="UP000248856"/>
    </source>
</evidence>
<accession>A0A328YUG0</accession>
<evidence type="ECO:0000256" key="2">
    <source>
        <dbReference type="SAM" id="MobiDB-lite"/>
    </source>
</evidence>
<dbReference type="PANTHER" id="PTHR31088:SF6">
    <property type="entry name" value="PHAGE SHOCK PROTEIN A"/>
    <property type="match status" value="1"/>
</dbReference>
<sequence length="221" mass="24311">MADSLKTRVGRVIAGSVHALVDRLENQAPEAVMEQSIREVDAVISDVRHELGLVSANRHLAQQQHSHLNAQHETLAGQTRQALDAGRDDLARAAVARQLDIEAQIPVLETALAEHVRKEDELKGYVTALLAKKRQMAEALEEFVRSRAPATHPDAAPGAGTRAQDRMESATGAFDRLYQRHTGLSPSAAGATLEQATRLKDLEELVRQSQIEERMAQLRTR</sequence>
<dbReference type="InterPro" id="IPR007157">
    <property type="entry name" value="PspA_VIPP1"/>
</dbReference>
<evidence type="ECO:0000313" key="3">
    <source>
        <dbReference type="EMBL" id="RAR77390.1"/>
    </source>
</evidence>
<organism evidence="3 4">
    <name type="scientific">Paracidovorax anthurii</name>
    <dbReference type="NCBI Taxonomy" id="78229"/>
    <lineage>
        <taxon>Bacteria</taxon>
        <taxon>Pseudomonadati</taxon>
        <taxon>Pseudomonadota</taxon>
        <taxon>Betaproteobacteria</taxon>
        <taxon>Burkholderiales</taxon>
        <taxon>Comamonadaceae</taxon>
        <taxon>Paracidovorax</taxon>
    </lineage>
</organism>
<dbReference type="EMBL" id="QLTA01000037">
    <property type="protein sequence ID" value="RAR77390.1"/>
    <property type="molecule type" value="Genomic_DNA"/>
</dbReference>
<name>A0A328YUG0_9BURK</name>